<evidence type="ECO:0000313" key="2">
    <source>
        <dbReference type="Proteomes" id="UP001628179"/>
    </source>
</evidence>
<gene>
    <name evidence="1" type="ORF">MFIFM68171_08156</name>
</gene>
<protein>
    <submittedName>
        <fullName evidence="1">Uncharacterized protein</fullName>
    </submittedName>
</protein>
<accession>A0ABQ0GJQ1</accession>
<dbReference type="EMBL" id="BAAFSV010000004">
    <property type="protein sequence ID" value="GAB1317946.1"/>
    <property type="molecule type" value="Genomic_DNA"/>
</dbReference>
<dbReference type="GeneID" id="98178899"/>
<keyword evidence="2" id="KW-1185">Reference proteome</keyword>
<organism evidence="1 2">
    <name type="scientific">Madurella fahalii</name>
    <dbReference type="NCBI Taxonomy" id="1157608"/>
    <lineage>
        <taxon>Eukaryota</taxon>
        <taxon>Fungi</taxon>
        <taxon>Dikarya</taxon>
        <taxon>Ascomycota</taxon>
        <taxon>Pezizomycotina</taxon>
        <taxon>Sordariomycetes</taxon>
        <taxon>Sordariomycetidae</taxon>
        <taxon>Sordariales</taxon>
        <taxon>Sordariales incertae sedis</taxon>
        <taxon>Madurella</taxon>
    </lineage>
</organism>
<evidence type="ECO:0000313" key="1">
    <source>
        <dbReference type="EMBL" id="GAB1317946.1"/>
    </source>
</evidence>
<dbReference type="Proteomes" id="UP001628179">
    <property type="component" value="Unassembled WGS sequence"/>
</dbReference>
<comment type="caution">
    <text evidence="1">The sequence shown here is derived from an EMBL/GenBank/DDBJ whole genome shotgun (WGS) entry which is preliminary data.</text>
</comment>
<reference evidence="1 2" key="1">
    <citation type="submission" date="2024-09" db="EMBL/GenBank/DDBJ databases">
        <title>Itraconazole resistance in Madurella fahalii resulting from another homologue of gene encoding cytochrome P450 14-alpha sterol demethylase (CYP51).</title>
        <authorList>
            <person name="Yoshioka I."/>
            <person name="Fahal A.H."/>
            <person name="Kaneko S."/>
            <person name="Yaguchi T."/>
        </authorList>
    </citation>
    <scope>NUCLEOTIDE SEQUENCE [LARGE SCALE GENOMIC DNA]</scope>
    <source>
        <strain evidence="1 2">IFM 68171</strain>
    </source>
</reference>
<name>A0ABQ0GJQ1_9PEZI</name>
<sequence>MLDCDHAWSDALNIWRTYDRGRIPFSESIFDTFQGPRRAQCNTLFATTTCNRVLPCSEGEGIGPAAYGILNSLIDIHQIYSAYFEATLHAADQIYNRFRYFQHDFAPLLEPESAAASRLLANLVGLGAVMTAVPILNPYLEEKAFFVANQESPKDATYGFLSAFISTLRELDTDSGQPLKVHEWSEEKYDDFESYVAQFRWSWPNATELAVRKLFDGSDESIQTLTTMISKGKMMEGSYGGHERPTDRGFFSATMRSSALKTFYTLAIPATWTQPAVGAFVMDSGVSCDDGNPLAPELNAETGRFLSADTANATWACYNNKLYYLVHTGGEAQGCQSQCGDVGCIPQPHCKNNRFSMPPGIDELGTAEYGYITVRDLIMGSVRTYERNGKRNGGPTAQISDKDTVYSLIDQDITAPGIVNIPICGPAEAFSNWNNPVYSTTRYSTFPCNKMDS</sequence>
<dbReference type="RefSeq" id="XP_070919677.1">
    <property type="nucleotide sequence ID" value="XM_071063576.1"/>
</dbReference>
<proteinExistence type="predicted"/>